<protein>
    <submittedName>
        <fullName evidence="1">Uncharacterized protein</fullName>
    </submittedName>
</protein>
<comment type="caution">
    <text evidence="1">The sequence shown here is derived from an EMBL/GenBank/DDBJ whole genome shotgun (WGS) entry which is preliminary data.</text>
</comment>
<keyword evidence="2" id="KW-1185">Reference proteome</keyword>
<organism evidence="1 2">
    <name type="scientific">Burkholderia anthinoferrum</name>
    <dbReference type="NCBI Taxonomy" id="3090833"/>
    <lineage>
        <taxon>Bacteria</taxon>
        <taxon>Pseudomonadati</taxon>
        <taxon>Pseudomonadota</taxon>
        <taxon>Betaproteobacteria</taxon>
        <taxon>Burkholderiales</taxon>
        <taxon>Burkholderiaceae</taxon>
        <taxon>Burkholderia</taxon>
    </lineage>
</organism>
<sequence length="160" mass="19048">MLRTFLFFVSGRLPCRIISDAGRPYLERYYLITLFGVRVYLHRFVDSDPDRGLHDHPWPWAISLIIAGWYYEQTRAGTKIVRWFNALIGDSFHRVILPRDHGVHECWTIFAHRARRTKEWGFLRDKGQLGRVYTAHKPGADDQWWKRAARGRAEPQRMPR</sequence>
<name>A0ABU5WTD7_9BURK</name>
<evidence type="ECO:0000313" key="2">
    <source>
        <dbReference type="Proteomes" id="UP001304467"/>
    </source>
</evidence>
<dbReference type="Proteomes" id="UP001304467">
    <property type="component" value="Unassembled WGS sequence"/>
</dbReference>
<reference evidence="1 2" key="1">
    <citation type="journal article" date="2023" name="Front. Microbiol.">
        <title>Genomic analyses of Burkholderia respiratory isolates indicates two evolutionarily distinct B. anthina clades.</title>
        <authorList>
            <person name="Pham A."/>
            <person name="Volmer J.G."/>
            <person name="Chambers D.C."/>
            <person name="Smith D.J."/>
            <person name="Reid D.W."/>
            <person name="Burr L."/>
            <person name="Wells T.J."/>
        </authorList>
    </citation>
    <scope>NUCLEOTIDE SEQUENCE [LARGE SCALE GENOMIC DNA]</scope>
    <source>
        <strain evidence="1 2">BCCIQ07A</strain>
    </source>
</reference>
<dbReference type="RefSeq" id="WP_323620741.1">
    <property type="nucleotide sequence ID" value="NZ_JAWRKY010000001.1"/>
</dbReference>
<evidence type="ECO:0000313" key="1">
    <source>
        <dbReference type="EMBL" id="MEB2582286.1"/>
    </source>
</evidence>
<proteinExistence type="predicted"/>
<gene>
    <name evidence="1" type="ORF">SB593_25410</name>
</gene>
<accession>A0ABU5WTD7</accession>
<dbReference type="EMBL" id="JAWRLE010000049">
    <property type="protein sequence ID" value="MEB2582286.1"/>
    <property type="molecule type" value="Genomic_DNA"/>
</dbReference>